<dbReference type="PANTHER" id="PTHR31806:SF1">
    <property type="entry name" value="PURINE-CYTOSINE PERMEASE FCY2-RELATED"/>
    <property type="match status" value="1"/>
</dbReference>
<keyword evidence="6 7" id="KW-0472">Membrane</keyword>
<dbReference type="PIRSF" id="PIRSF002744">
    <property type="entry name" value="Pur-cyt_permease"/>
    <property type="match status" value="1"/>
</dbReference>
<evidence type="ECO:0000313" key="10">
    <source>
        <dbReference type="Proteomes" id="UP000005439"/>
    </source>
</evidence>
<dbReference type="PANTHER" id="PTHR31806">
    <property type="entry name" value="PURINE-CYTOSINE PERMEASE FCY2-RELATED"/>
    <property type="match status" value="1"/>
</dbReference>
<feature type="transmembrane region" description="Helical" evidence="8">
    <location>
        <begin position="287"/>
        <end position="309"/>
    </location>
</feature>
<comment type="subcellular location">
    <subcellularLocation>
        <location evidence="1">Membrane</location>
        <topology evidence="1">Multi-pass membrane protein</topology>
    </subcellularLocation>
</comment>
<dbReference type="STRING" id="679936.Sulac_2300"/>
<evidence type="ECO:0000256" key="3">
    <source>
        <dbReference type="ARBA" id="ARBA00022448"/>
    </source>
</evidence>
<feature type="transmembrane region" description="Helical" evidence="8">
    <location>
        <begin position="362"/>
        <end position="383"/>
    </location>
</feature>
<evidence type="ECO:0000313" key="9">
    <source>
        <dbReference type="EMBL" id="AEW05769.1"/>
    </source>
</evidence>
<feature type="transmembrane region" description="Helical" evidence="8">
    <location>
        <begin position="121"/>
        <end position="141"/>
    </location>
</feature>
<keyword evidence="5 8" id="KW-1133">Transmembrane helix</keyword>
<dbReference type="InterPro" id="IPR001248">
    <property type="entry name" value="Pur-cyt_permease"/>
</dbReference>
<dbReference type="HOGENOM" id="CLU_026016_3_2_9"/>
<feature type="transmembrane region" description="Helical" evidence="8">
    <location>
        <begin position="251"/>
        <end position="275"/>
    </location>
</feature>
<dbReference type="Gene3D" id="1.10.4160.10">
    <property type="entry name" value="Hydantoin permease"/>
    <property type="match status" value="1"/>
</dbReference>
<sequence length="487" mass="53088">MKAAEATGDVAFRVEAHGIDVIRSQERHGKPKELFWIWLAGQLTFSGFIIGQLFTQMGLSLTESLVVSALLALSFVVLGWAGLPGPKAGTGTLTITRSVFGVKGNALPSVLSWLNMVGWEAVTMVLTSYAFVSLFGVLGLPHEGTGPLIIAILLSIVLTFSVPILGHATIVVAQRFLAYGLGLLSIIMFGVIFPRVNWHYAPPPSHLWASGVTTTMIFALSIGLMSTTLSWTNYAADYTRYLPKDSNGQAIVGYTWLGAGIAAFIVLALGVLLGTFVNPEAYSRNPVAAIMAVLPTWYVVPFLFVAIVGQITANYLNAYSSAMSFLAIGFPIRRYVSALLDATIALAISLYAIFLAPQFVNFFTNFLSLSVLVIGPWTAMYLVNHFVRRGEYDPESLVTVSPKSRYWFQNGVNWGPLMIFLLSAFLAFWTVNSTMWVSPLSKSLLGGMDISSFSGPLFAGGLYYLYWRMTEKSRAQVFPANDVQLAE</sequence>
<keyword evidence="3 7" id="KW-0813">Transport</keyword>
<keyword evidence="10" id="KW-1185">Reference proteome</keyword>
<proteinExistence type="inferred from homology"/>
<evidence type="ECO:0000256" key="1">
    <source>
        <dbReference type="ARBA" id="ARBA00004141"/>
    </source>
</evidence>
<feature type="transmembrane region" description="Helical" evidence="8">
    <location>
        <begin position="339"/>
        <end position="356"/>
    </location>
</feature>
<dbReference type="KEGG" id="sap:Sulac_2300"/>
<dbReference type="EMBL" id="CP003179">
    <property type="protein sequence ID" value="AEW05769.1"/>
    <property type="molecule type" value="Genomic_DNA"/>
</dbReference>
<dbReference type="PATRIC" id="fig|679936.5.peg.2383"/>
<gene>
    <name evidence="9" type="ordered locus">Sulac_2300</name>
</gene>
<dbReference type="AlphaFoldDB" id="G8TU97"/>
<dbReference type="GO" id="GO:0022857">
    <property type="term" value="F:transmembrane transporter activity"/>
    <property type="evidence" value="ECO:0007669"/>
    <property type="project" value="InterPro"/>
</dbReference>
<protein>
    <submittedName>
        <fullName evidence="9">Permease for cytosine/purines uracil thiamine allantoin</fullName>
    </submittedName>
</protein>
<evidence type="ECO:0000256" key="7">
    <source>
        <dbReference type="PIRNR" id="PIRNR002744"/>
    </source>
</evidence>
<evidence type="ECO:0000256" key="2">
    <source>
        <dbReference type="ARBA" id="ARBA00008974"/>
    </source>
</evidence>
<name>G8TU97_SULAD</name>
<dbReference type="GO" id="GO:0005886">
    <property type="term" value="C:plasma membrane"/>
    <property type="evidence" value="ECO:0007669"/>
    <property type="project" value="TreeGrafter"/>
</dbReference>
<accession>G8TU97</accession>
<feature type="transmembrane region" description="Helical" evidence="8">
    <location>
        <begin position="65"/>
        <end position="83"/>
    </location>
</feature>
<reference evidence="10" key="1">
    <citation type="submission" date="2011-12" db="EMBL/GenBank/DDBJ databases">
        <title>The complete genome of chromosome of Sulfobacillus acidophilus DSM 10332.</title>
        <authorList>
            <person name="Lucas S."/>
            <person name="Han J."/>
            <person name="Lapidus A."/>
            <person name="Bruce D."/>
            <person name="Goodwin L."/>
            <person name="Pitluck S."/>
            <person name="Peters L."/>
            <person name="Kyrpides N."/>
            <person name="Mavromatis K."/>
            <person name="Ivanova N."/>
            <person name="Mikhailova N."/>
            <person name="Chertkov O."/>
            <person name="Saunders E."/>
            <person name="Detter J.C."/>
            <person name="Tapia R."/>
            <person name="Han C."/>
            <person name="Land M."/>
            <person name="Hauser L."/>
            <person name="Markowitz V."/>
            <person name="Cheng J.-F."/>
            <person name="Hugenholtz P."/>
            <person name="Woyke T."/>
            <person name="Wu D."/>
            <person name="Pukall R."/>
            <person name="Gehrich-Schroeter G."/>
            <person name="Schneider S."/>
            <person name="Klenk H.-P."/>
            <person name="Eisen J.A."/>
        </authorList>
    </citation>
    <scope>NUCLEOTIDE SEQUENCE [LARGE SCALE GENOMIC DNA]</scope>
    <source>
        <strain evidence="10">ATCC 700253 / DSM 10332 / NAL</strain>
    </source>
</reference>
<evidence type="ECO:0000256" key="8">
    <source>
        <dbReference type="SAM" id="Phobius"/>
    </source>
</evidence>
<feature type="transmembrane region" description="Helical" evidence="8">
    <location>
        <begin position="411"/>
        <end position="431"/>
    </location>
</feature>
<comment type="similarity">
    <text evidence="2 7">Belongs to the purine-cytosine permease (2.A.39) family.</text>
</comment>
<keyword evidence="4 8" id="KW-0812">Transmembrane</keyword>
<dbReference type="InterPro" id="IPR026030">
    <property type="entry name" value="Pur-cyt_permease_Fcy2/21/22"/>
</dbReference>
<feature type="transmembrane region" description="Helical" evidence="8">
    <location>
        <begin position="443"/>
        <end position="466"/>
    </location>
</feature>
<feature type="transmembrane region" description="Helical" evidence="8">
    <location>
        <begin position="148"/>
        <end position="170"/>
    </location>
</feature>
<dbReference type="Pfam" id="PF02133">
    <property type="entry name" value="Transp_cyt_pur"/>
    <property type="match status" value="1"/>
</dbReference>
<reference evidence="9 10" key="2">
    <citation type="journal article" date="2012" name="Stand. Genomic Sci.">
        <title>Complete genome sequence of the moderately thermophilic mineral-sulfide-oxidizing firmicute Sulfobacillus acidophilus type strain (NAL(T)).</title>
        <authorList>
            <person name="Anderson I."/>
            <person name="Chertkov O."/>
            <person name="Chen A."/>
            <person name="Saunders E."/>
            <person name="Lapidus A."/>
            <person name="Nolan M."/>
            <person name="Lucas S."/>
            <person name="Hammon N."/>
            <person name="Deshpande S."/>
            <person name="Cheng J.F."/>
            <person name="Han C."/>
            <person name="Tapia R."/>
            <person name="Goodwin L.A."/>
            <person name="Pitluck S."/>
            <person name="Liolios K."/>
            <person name="Pagani I."/>
            <person name="Ivanova N."/>
            <person name="Mikhailova N."/>
            <person name="Pati A."/>
            <person name="Palaniappan K."/>
            <person name="Land M."/>
            <person name="Pan C."/>
            <person name="Rohde M."/>
            <person name="Pukall R."/>
            <person name="Goker M."/>
            <person name="Detter J.C."/>
            <person name="Woyke T."/>
            <person name="Bristow J."/>
            <person name="Eisen J.A."/>
            <person name="Markowitz V."/>
            <person name="Hugenholtz P."/>
            <person name="Kyrpides N.C."/>
            <person name="Klenk H.P."/>
            <person name="Mavromatis K."/>
        </authorList>
    </citation>
    <scope>NUCLEOTIDE SEQUENCE [LARGE SCALE GENOMIC DNA]</scope>
    <source>
        <strain evidence="10">ATCC 700253 / DSM 10332 / NAL</strain>
    </source>
</reference>
<feature type="transmembrane region" description="Helical" evidence="8">
    <location>
        <begin position="176"/>
        <end position="196"/>
    </location>
</feature>
<evidence type="ECO:0000256" key="6">
    <source>
        <dbReference type="ARBA" id="ARBA00023136"/>
    </source>
</evidence>
<evidence type="ECO:0000256" key="5">
    <source>
        <dbReference type="ARBA" id="ARBA00022989"/>
    </source>
</evidence>
<feature type="transmembrane region" description="Helical" evidence="8">
    <location>
        <begin position="208"/>
        <end position="231"/>
    </location>
</feature>
<organism evidence="9 10">
    <name type="scientific">Sulfobacillus acidophilus (strain ATCC 700253 / DSM 10332 / NAL)</name>
    <dbReference type="NCBI Taxonomy" id="679936"/>
    <lineage>
        <taxon>Bacteria</taxon>
        <taxon>Bacillati</taxon>
        <taxon>Bacillota</taxon>
        <taxon>Clostridia</taxon>
        <taxon>Eubacteriales</taxon>
        <taxon>Clostridiales Family XVII. Incertae Sedis</taxon>
        <taxon>Sulfobacillus</taxon>
    </lineage>
</organism>
<dbReference type="Proteomes" id="UP000005439">
    <property type="component" value="Chromosome"/>
</dbReference>
<evidence type="ECO:0000256" key="4">
    <source>
        <dbReference type="ARBA" id="ARBA00022692"/>
    </source>
</evidence>
<feature type="transmembrane region" description="Helical" evidence="8">
    <location>
        <begin position="35"/>
        <end position="53"/>
    </location>
</feature>